<gene>
    <name evidence="1" type="ORF">EJ06DRAFT_139301</name>
</gene>
<evidence type="ECO:0000313" key="2">
    <source>
        <dbReference type="Proteomes" id="UP000799640"/>
    </source>
</evidence>
<protein>
    <submittedName>
        <fullName evidence="1">Uncharacterized protein</fullName>
    </submittedName>
</protein>
<reference evidence="1" key="1">
    <citation type="journal article" date="2020" name="Stud. Mycol.">
        <title>101 Dothideomycetes genomes: a test case for predicting lifestyles and emergence of pathogens.</title>
        <authorList>
            <person name="Haridas S."/>
            <person name="Albert R."/>
            <person name="Binder M."/>
            <person name="Bloem J."/>
            <person name="Labutti K."/>
            <person name="Salamov A."/>
            <person name="Andreopoulos B."/>
            <person name="Baker S."/>
            <person name="Barry K."/>
            <person name="Bills G."/>
            <person name="Bluhm B."/>
            <person name="Cannon C."/>
            <person name="Castanera R."/>
            <person name="Culley D."/>
            <person name="Daum C."/>
            <person name="Ezra D."/>
            <person name="Gonzalez J."/>
            <person name="Henrissat B."/>
            <person name="Kuo A."/>
            <person name="Liang C."/>
            <person name="Lipzen A."/>
            <person name="Lutzoni F."/>
            <person name="Magnuson J."/>
            <person name="Mondo S."/>
            <person name="Nolan M."/>
            <person name="Ohm R."/>
            <person name="Pangilinan J."/>
            <person name="Park H.-J."/>
            <person name="Ramirez L."/>
            <person name="Alfaro M."/>
            <person name="Sun H."/>
            <person name="Tritt A."/>
            <person name="Yoshinaga Y."/>
            <person name="Zwiers L.-H."/>
            <person name="Turgeon B."/>
            <person name="Goodwin S."/>
            <person name="Spatafora J."/>
            <person name="Crous P."/>
            <person name="Grigoriev I."/>
        </authorList>
    </citation>
    <scope>NUCLEOTIDE SEQUENCE</scope>
    <source>
        <strain evidence="1">CBS 262.69</strain>
    </source>
</reference>
<sequence length="152" mass="16142">MYGGSHSYSTASTAESNEVELHSLHAPRMSLDAYNRHPSFCFLRSSATLPIPPTAADKAHVRTPGTASAASYATVQVPNQLSCVMEHPPITSPTPPLPTTTASLGLCVPASPRTLPRVCSAPAPRLACRVVSCRWSTVHCPFELCTRMLGGL</sequence>
<dbReference type="Proteomes" id="UP000799640">
    <property type="component" value="Unassembled WGS sequence"/>
</dbReference>
<evidence type="ECO:0000313" key="1">
    <source>
        <dbReference type="EMBL" id="KAF2397791.1"/>
    </source>
</evidence>
<dbReference type="AlphaFoldDB" id="A0A6G1HPF4"/>
<keyword evidence="2" id="KW-1185">Reference proteome</keyword>
<organism evidence="1 2">
    <name type="scientific">Trichodelitschia bisporula</name>
    <dbReference type="NCBI Taxonomy" id="703511"/>
    <lineage>
        <taxon>Eukaryota</taxon>
        <taxon>Fungi</taxon>
        <taxon>Dikarya</taxon>
        <taxon>Ascomycota</taxon>
        <taxon>Pezizomycotina</taxon>
        <taxon>Dothideomycetes</taxon>
        <taxon>Dothideomycetes incertae sedis</taxon>
        <taxon>Phaeotrichales</taxon>
        <taxon>Phaeotrichaceae</taxon>
        <taxon>Trichodelitschia</taxon>
    </lineage>
</organism>
<accession>A0A6G1HPF4</accession>
<name>A0A6G1HPF4_9PEZI</name>
<proteinExistence type="predicted"/>
<dbReference type="EMBL" id="ML996702">
    <property type="protein sequence ID" value="KAF2397791.1"/>
    <property type="molecule type" value="Genomic_DNA"/>
</dbReference>